<dbReference type="OrthoDB" id="191995at2759"/>
<name>A0A250WU06_9CHLO</name>
<feature type="domain" description="GCVT N-terminal" evidence="1">
    <location>
        <begin position="67"/>
        <end position="305"/>
    </location>
</feature>
<dbReference type="Pfam" id="PF01571">
    <property type="entry name" value="GCV_T"/>
    <property type="match status" value="1"/>
</dbReference>
<reference evidence="2 3" key="1">
    <citation type="submission" date="2017-08" db="EMBL/GenBank/DDBJ databases">
        <title>Acidophilic green algal genome provides insights into adaptation to an acidic environment.</title>
        <authorList>
            <person name="Hirooka S."/>
            <person name="Hirose Y."/>
            <person name="Kanesaki Y."/>
            <person name="Higuchi S."/>
            <person name="Fujiwara T."/>
            <person name="Onuma R."/>
            <person name="Era A."/>
            <person name="Ohbayashi R."/>
            <person name="Uzuka A."/>
            <person name="Nozaki H."/>
            <person name="Yoshikawa H."/>
            <person name="Miyagishima S.Y."/>
        </authorList>
    </citation>
    <scope>NUCLEOTIDE SEQUENCE [LARGE SCALE GENOMIC DNA]</scope>
    <source>
        <strain evidence="2 3">NIES-2499</strain>
    </source>
</reference>
<evidence type="ECO:0000259" key="1">
    <source>
        <dbReference type="Pfam" id="PF01571"/>
    </source>
</evidence>
<dbReference type="Gene3D" id="3.30.1360.120">
    <property type="entry name" value="Probable tRNA modification gtpase trme, domain 1"/>
    <property type="match status" value="1"/>
</dbReference>
<dbReference type="STRING" id="1157962.A0A250WU06"/>
<dbReference type="InterPro" id="IPR006222">
    <property type="entry name" value="GCVT_N"/>
</dbReference>
<dbReference type="Proteomes" id="UP000232323">
    <property type="component" value="Unassembled WGS sequence"/>
</dbReference>
<keyword evidence="3" id="KW-1185">Reference proteome</keyword>
<dbReference type="InterPro" id="IPR028896">
    <property type="entry name" value="GcvT/YgfZ/DmdA"/>
</dbReference>
<accession>A0A250WU06</accession>
<proteinExistence type="predicted"/>
<dbReference type="SUPFAM" id="SSF103025">
    <property type="entry name" value="Folate-binding domain"/>
    <property type="match status" value="1"/>
</dbReference>
<comment type="caution">
    <text evidence="2">The sequence shown here is derived from an EMBL/GenBank/DDBJ whole genome shotgun (WGS) entry which is preliminary data.</text>
</comment>
<sequence length="481" mass="52115">MTHQHTRITHRFNSIKLPAASCQLVVCKSLDMSFGGMDISMPDIDGDLKSVETELGAKFNAAGVPTTFGTARQALEATSSGAVLLDRSHWPRVLIAGRDRIPLLQKYSSQDFSELKSGQGCDTILLDEDGRAVDFVTVFLAESHIMMLVSPGNSSVVQEWAKKRAREGEMKVMVSDVSSKCGMLTLIGPESEKVLMELMGTLPPALGDGITSYGCHTLLKFRGTPLLVAVGCGVPCLGYTLIVDETVAGDLFSILASKNCVLMGDEEWETLRVQVGRPALGHELLQGLHAPSPLEAGLYHAASVSKVIGFEGMKKLAEEEAQGLKRQLWGLTSKAPVMVGSTLRHQEKDAGQITSSTVTPNNIHLALAYINLEEVPEPEPGMVLEVGNVPATLSTLPFATRQFLGDVLRSEAQQLSALDSSLGRTQPVTGPGAEVMAQLAALERQRMLEEAALQEENRLRHIQDAQERLERWRAKQLGEVL</sequence>
<evidence type="ECO:0000313" key="3">
    <source>
        <dbReference type="Proteomes" id="UP000232323"/>
    </source>
</evidence>
<protein>
    <recommendedName>
        <fullName evidence="1">GCVT N-terminal domain-containing protein</fullName>
    </recommendedName>
</protein>
<evidence type="ECO:0000313" key="2">
    <source>
        <dbReference type="EMBL" id="GAX74308.1"/>
    </source>
</evidence>
<dbReference type="InterPro" id="IPR027266">
    <property type="entry name" value="TrmE/GcvT-like"/>
</dbReference>
<dbReference type="PANTHER" id="PTHR43757:SF14">
    <property type="entry name" value="GLYCINE CLEAVAGE T-PROTEIN FAMILY"/>
    <property type="match status" value="1"/>
</dbReference>
<dbReference type="GO" id="GO:0005739">
    <property type="term" value="C:mitochondrion"/>
    <property type="evidence" value="ECO:0007669"/>
    <property type="project" value="TreeGrafter"/>
</dbReference>
<organism evidence="2 3">
    <name type="scientific">Chlamydomonas eustigma</name>
    <dbReference type="NCBI Taxonomy" id="1157962"/>
    <lineage>
        <taxon>Eukaryota</taxon>
        <taxon>Viridiplantae</taxon>
        <taxon>Chlorophyta</taxon>
        <taxon>core chlorophytes</taxon>
        <taxon>Chlorophyceae</taxon>
        <taxon>CS clade</taxon>
        <taxon>Chlamydomonadales</taxon>
        <taxon>Chlamydomonadaceae</taxon>
        <taxon>Chlamydomonas</taxon>
    </lineage>
</organism>
<dbReference type="AlphaFoldDB" id="A0A250WU06"/>
<gene>
    <name evidence="2" type="ORF">CEUSTIGMA_g1757.t1</name>
</gene>
<dbReference type="PANTHER" id="PTHR43757">
    <property type="entry name" value="AMINOMETHYLTRANSFERASE"/>
    <property type="match status" value="1"/>
</dbReference>
<dbReference type="EMBL" id="BEGY01000006">
    <property type="protein sequence ID" value="GAX74308.1"/>
    <property type="molecule type" value="Genomic_DNA"/>
</dbReference>